<dbReference type="EMBL" id="JAMKPW020000012">
    <property type="protein sequence ID" value="KAK8212860.1"/>
    <property type="molecule type" value="Genomic_DNA"/>
</dbReference>
<proteinExistence type="predicted"/>
<sequence length="480" mass="55171">MVFLEDSASEYCTLYECSDQTCELWPEPEGSTLKTEYRRRAETNGGCFLDEIATSCSVLVFFAFPPLMFGLSELDIRGRVRDASQGWYHQTIQKPDENNAATRTGWHWKVPRAPSSRTISRLALTITFLLILTSLAQLRAHRRIIEVGVRLLAPDHAAQDSSDVSWNRFAYCQYVTNPDYLCNSLMVFEALHRLGSKADRLMMYPNYWNIDSDNLSTEAKLLLQARDAYDVHLAPVEVLHEAGDDTWADSFTKLLAFNQTQYARVISLDSDANVLKHMDELFLLPQSAVAMPRAYWLDGDVLSSQLVVIQPSEFEFSRILEAIKHRLNSSFDMEIANDLYGKNCLILPHRRYDLLTGEFRSKDHSKYLGSAEEKWDPKKVLDEAKFLHFSDWPYPKPWLDGPDELRQKVQPECRNLDAENGDCSDREIWNNIYTEFKYRRQEICGLGFEMHPKRDRSSTVRVQGAPSPFEPVFDGSLAMS</sequence>
<name>A0ACC3SFR8_9PEZI</name>
<accession>A0ACC3SFR8</accession>
<evidence type="ECO:0000313" key="1">
    <source>
        <dbReference type="EMBL" id="KAK8212860.1"/>
    </source>
</evidence>
<gene>
    <name evidence="1" type="ORF">M8818_003025</name>
</gene>
<dbReference type="Proteomes" id="UP001320706">
    <property type="component" value="Unassembled WGS sequence"/>
</dbReference>
<organism evidence="1 2">
    <name type="scientific">Zalaria obscura</name>
    <dbReference type="NCBI Taxonomy" id="2024903"/>
    <lineage>
        <taxon>Eukaryota</taxon>
        <taxon>Fungi</taxon>
        <taxon>Dikarya</taxon>
        <taxon>Ascomycota</taxon>
        <taxon>Pezizomycotina</taxon>
        <taxon>Dothideomycetes</taxon>
        <taxon>Dothideomycetidae</taxon>
        <taxon>Dothideales</taxon>
        <taxon>Zalariaceae</taxon>
        <taxon>Zalaria</taxon>
    </lineage>
</organism>
<protein>
    <submittedName>
        <fullName evidence="1">Uncharacterized protein</fullName>
    </submittedName>
</protein>
<evidence type="ECO:0000313" key="2">
    <source>
        <dbReference type="Proteomes" id="UP001320706"/>
    </source>
</evidence>
<keyword evidence="2" id="KW-1185">Reference proteome</keyword>
<reference evidence="1" key="1">
    <citation type="submission" date="2024-02" db="EMBL/GenBank/DDBJ databases">
        <title>Metagenome Assembled Genome of Zalaria obscura JY119.</title>
        <authorList>
            <person name="Vighnesh L."/>
            <person name="Jagadeeshwari U."/>
            <person name="Venkata Ramana C."/>
            <person name="Sasikala C."/>
        </authorList>
    </citation>
    <scope>NUCLEOTIDE SEQUENCE</scope>
    <source>
        <strain evidence="1">JY119</strain>
    </source>
</reference>
<comment type="caution">
    <text evidence="1">The sequence shown here is derived from an EMBL/GenBank/DDBJ whole genome shotgun (WGS) entry which is preliminary data.</text>
</comment>